<evidence type="ECO:0000313" key="2">
    <source>
        <dbReference type="Proteomes" id="UP000199438"/>
    </source>
</evidence>
<proteinExistence type="predicted"/>
<dbReference type="STRING" id="1334022.SAMN04487907_10626"/>
<sequence>MDAYLFAYFEGTGKGELRESFTKDFFPRHGSVIGITKEEIKRLNDKWGGAPAKE</sequence>
<keyword evidence="2" id="KW-1185">Reference proteome</keyword>
<dbReference type="AlphaFoldDB" id="A0A1I1KIX2"/>
<dbReference type="Proteomes" id="UP000199438">
    <property type="component" value="Unassembled WGS sequence"/>
</dbReference>
<gene>
    <name evidence="1" type="ORF">SAMN04487907_10626</name>
</gene>
<reference evidence="2" key="1">
    <citation type="submission" date="2016-10" db="EMBL/GenBank/DDBJ databases">
        <authorList>
            <person name="Varghese N."/>
            <person name="Submissions S."/>
        </authorList>
    </citation>
    <scope>NUCLEOTIDE SEQUENCE [LARGE SCALE GENOMIC DNA]</scope>
    <source>
        <strain evidence="2">DSM 24499</strain>
    </source>
</reference>
<dbReference type="EMBL" id="FOKV01000006">
    <property type="protein sequence ID" value="SFC60515.1"/>
    <property type="molecule type" value="Genomic_DNA"/>
</dbReference>
<evidence type="ECO:0000313" key="1">
    <source>
        <dbReference type="EMBL" id="SFC60515.1"/>
    </source>
</evidence>
<dbReference type="RefSeq" id="WP_217643064.1">
    <property type="nucleotide sequence ID" value="NZ_FOKV01000006.1"/>
</dbReference>
<protein>
    <submittedName>
        <fullName evidence="1">Uncharacterized protein</fullName>
    </submittedName>
</protein>
<accession>A0A1I1KIX2</accession>
<name>A0A1I1KIX2_9FLAO</name>
<organism evidence="1 2">
    <name type="scientific">Zunongwangia mangrovi</name>
    <dbReference type="NCBI Taxonomy" id="1334022"/>
    <lineage>
        <taxon>Bacteria</taxon>
        <taxon>Pseudomonadati</taxon>
        <taxon>Bacteroidota</taxon>
        <taxon>Flavobacteriia</taxon>
        <taxon>Flavobacteriales</taxon>
        <taxon>Flavobacteriaceae</taxon>
        <taxon>Zunongwangia</taxon>
    </lineage>
</organism>